<dbReference type="InterPro" id="IPR006342">
    <property type="entry name" value="FkbM_mtfrase"/>
</dbReference>
<dbReference type="PANTHER" id="PTHR34009:SF2">
    <property type="entry name" value="PROTEIN STAR"/>
    <property type="match status" value="1"/>
</dbReference>
<proteinExistence type="predicted"/>
<dbReference type="EMBL" id="JAOYFB010000002">
    <property type="protein sequence ID" value="KAK4006757.1"/>
    <property type="molecule type" value="Genomic_DNA"/>
</dbReference>
<accession>A0ABQ9Z1H7</accession>
<feature type="domain" description="Methyltransferase FkbM" evidence="1">
    <location>
        <begin position="37"/>
        <end position="94"/>
    </location>
</feature>
<evidence type="ECO:0000313" key="2">
    <source>
        <dbReference type="EMBL" id="KAK4006757.1"/>
    </source>
</evidence>
<dbReference type="Proteomes" id="UP001234178">
    <property type="component" value="Unassembled WGS sequence"/>
</dbReference>
<keyword evidence="3" id="KW-1185">Reference proteome</keyword>
<dbReference type="InterPro" id="IPR053202">
    <property type="entry name" value="EGF_Rcpt_Signaling_Reg"/>
</dbReference>
<organism evidence="2 3">
    <name type="scientific">Daphnia magna</name>
    <dbReference type="NCBI Taxonomy" id="35525"/>
    <lineage>
        <taxon>Eukaryota</taxon>
        <taxon>Metazoa</taxon>
        <taxon>Ecdysozoa</taxon>
        <taxon>Arthropoda</taxon>
        <taxon>Crustacea</taxon>
        <taxon>Branchiopoda</taxon>
        <taxon>Diplostraca</taxon>
        <taxon>Cladocera</taxon>
        <taxon>Anomopoda</taxon>
        <taxon>Daphniidae</taxon>
        <taxon>Daphnia</taxon>
    </lineage>
</organism>
<gene>
    <name evidence="2" type="ORF">OUZ56_011915</name>
</gene>
<evidence type="ECO:0000259" key="1">
    <source>
        <dbReference type="Pfam" id="PF05050"/>
    </source>
</evidence>
<comment type="caution">
    <text evidence="2">The sequence shown here is derived from an EMBL/GenBank/DDBJ whole genome shotgun (WGS) entry which is preliminary data.</text>
</comment>
<protein>
    <recommendedName>
        <fullName evidence="1">Methyltransferase FkbM domain-containing protein</fullName>
    </recommendedName>
</protein>
<dbReference type="PANTHER" id="PTHR34009">
    <property type="entry name" value="PROTEIN STAR"/>
    <property type="match status" value="1"/>
</dbReference>
<evidence type="ECO:0000313" key="3">
    <source>
        <dbReference type="Proteomes" id="UP001234178"/>
    </source>
</evidence>
<dbReference type="Pfam" id="PF05050">
    <property type="entry name" value="Methyltransf_21"/>
    <property type="match status" value="1"/>
</dbReference>
<name>A0ABQ9Z1H7_9CRUS</name>
<reference evidence="2 3" key="1">
    <citation type="journal article" date="2023" name="Nucleic Acids Res.">
        <title>The hologenome of Daphnia magna reveals possible DNA methylation and microbiome-mediated evolution of the host genome.</title>
        <authorList>
            <person name="Chaturvedi A."/>
            <person name="Li X."/>
            <person name="Dhandapani V."/>
            <person name="Marshall H."/>
            <person name="Kissane S."/>
            <person name="Cuenca-Cambronero M."/>
            <person name="Asole G."/>
            <person name="Calvet F."/>
            <person name="Ruiz-Romero M."/>
            <person name="Marangio P."/>
            <person name="Guigo R."/>
            <person name="Rago D."/>
            <person name="Mirbahai L."/>
            <person name="Eastwood N."/>
            <person name="Colbourne J.K."/>
            <person name="Zhou J."/>
            <person name="Mallon E."/>
            <person name="Orsini L."/>
        </authorList>
    </citation>
    <scope>NUCLEOTIDE SEQUENCE [LARGE SCALE GENOMIC DNA]</scope>
    <source>
        <strain evidence="2">LRV0_1</strain>
    </source>
</reference>
<sequence length="120" mass="13814">MSNATLIKVLFNTTNALLSSIIENLDEGLEQRGNYETSTPFTDTDNVYRTQCFPLYSLLLAIGRTTIDYFGLDVEGSEYKILKTIPWHKVDIKTTPKFLGYKEKDFFEETTQERLDSVIE</sequence>